<name>A0AAE3KFX8_9PSEU</name>
<evidence type="ECO:0000256" key="1">
    <source>
        <dbReference type="ARBA" id="ARBA00023125"/>
    </source>
</evidence>
<dbReference type="InterPro" id="IPR009061">
    <property type="entry name" value="DNA-bd_dom_put_sf"/>
</dbReference>
<feature type="region of interest" description="Disordered" evidence="2">
    <location>
        <begin position="115"/>
        <end position="142"/>
    </location>
</feature>
<dbReference type="PANTHER" id="PTHR30204">
    <property type="entry name" value="REDOX-CYCLING DRUG-SENSING TRANSCRIPTIONAL ACTIVATOR SOXR"/>
    <property type="match status" value="1"/>
</dbReference>
<dbReference type="PROSITE" id="PS50937">
    <property type="entry name" value="HTH_MERR_2"/>
    <property type="match status" value="1"/>
</dbReference>
<evidence type="ECO:0000256" key="2">
    <source>
        <dbReference type="SAM" id="MobiDB-lite"/>
    </source>
</evidence>
<evidence type="ECO:0000313" key="5">
    <source>
        <dbReference type="Proteomes" id="UP001206128"/>
    </source>
</evidence>
<proteinExistence type="predicted"/>
<reference evidence="4" key="1">
    <citation type="submission" date="2022-06" db="EMBL/GenBank/DDBJ databases">
        <title>Genomic Encyclopedia of Archaeal and Bacterial Type Strains, Phase II (KMG-II): from individual species to whole genera.</title>
        <authorList>
            <person name="Goeker M."/>
        </authorList>
    </citation>
    <scope>NUCLEOTIDE SEQUENCE</scope>
    <source>
        <strain evidence="4">DSM 43935</strain>
    </source>
</reference>
<dbReference type="PRINTS" id="PR00040">
    <property type="entry name" value="HTHMERR"/>
</dbReference>
<keyword evidence="1 4" id="KW-0238">DNA-binding</keyword>
<organism evidence="4 5">
    <name type="scientific">Goodfellowiella coeruleoviolacea</name>
    <dbReference type="NCBI Taxonomy" id="334858"/>
    <lineage>
        <taxon>Bacteria</taxon>
        <taxon>Bacillati</taxon>
        <taxon>Actinomycetota</taxon>
        <taxon>Actinomycetes</taxon>
        <taxon>Pseudonocardiales</taxon>
        <taxon>Pseudonocardiaceae</taxon>
        <taxon>Goodfellowiella</taxon>
    </lineage>
</organism>
<dbReference type="Pfam" id="PF13411">
    <property type="entry name" value="MerR_1"/>
    <property type="match status" value="1"/>
</dbReference>
<dbReference type="RefSeq" id="WP_253773036.1">
    <property type="nucleotide sequence ID" value="NZ_JAMTCK010000008.1"/>
</dbReference>
<dbReference type="InterPro" id="IPR047057">
    <property type="entry name" value="MerR_fam"/>
</dbReference>
<dbReference type="InterPro" id="IPR000551">
    <property type="entry name" value="MerR-type_HTH_dom"/>
</dbReference>
<evidence type="ECO:0000313" key="4">
    <source>
        <dbReference type="EMBL" id="MCP2166806.1"/>
    </source>
</evidence>
<dbReference type="GO" id="GO:0003700">
    <property type="term" value="F:DNA-binding transcription factor activity"/>
    <property type="evidence" value="ECO:0007669"/>
    <property type="project" value="InterPro"/>
</dbReference>
<dbReference type="GO" id="GO:0003677">
    <property type="term" value="F:DNA binding"/>
    <property type="evidence" value="ECO:0007669"/>
    <property type="project" value="UniProtKB-KW"/>
</dbReference>
<dbReference type="AlphaFoldDB" id="A0AAE3KFX8"/>
<accession>A0AAE3KFX8</accession>
<dbReference type="PANTHER" id="PTHR30204:SF97">
    <property type="entry name" value="MERR FAMILY REGULATORY PROTEIN"/>
    <property type="match status" value="1"/>
</dbReference>
<dbReference type="EMBL" id="JAMTCK010000008">
    <property type="protein sequence ID" value="MCP2166806.1"/>
    <property type="molecule type" value="Genomic_DNA"/>
</dbReference>
<feature type="domain" description="HTH merR-type" evidence="3">
    <location>
        <begin position="1"/>
        <end position="68"/>
    </location>
</feature>
<dbReference type="SUPFAM" id="SSF46955">
    <property type="entry name" value="Putative DNA-binding domain"/>
    <property type="match status" value="1"/>
</dbReference>
<keyword evidence="5" id="KW-1185">Reference proteome</keyword>
<dbReference type="Proteomes" id="UP001206128">
    <property type="component" value="Unassembled WGS sequence"/>
</dbReference>
<sequence>MRIGELSRRTGVSIRLLRYYGQQGLLRPVRRASGYREYTESDVDVVRRIRTLLAAGLSTTTIAEVLPCLVDDGAKLAPACPGLIPHLLAERDRISGAIAELAASRAQLDAVLTATPPTPTTSPDYGLPLIPRGDLPPATRAS</sequence>
<protein>
    <submittedName>
        <fullName evidence="4">DNA-binding transcriptional regulator, MerR family</fullName>
    </submittedName>
</protein>
<dbReference type="Gene3D" id="1.10.1660.10">
    <property type="match status" value="1"/>
</dbReference>
<gene>
    <name evidence="4" type="ORF">LX83_003678</name>
</gene>
<evidence type="ECO:0000259" key="3">
    <source>
        <dbReference type="PROSITE" id="PS50937"/>
    </source>
</evidence>
<dbReference type="SMART" id="SM00422">
    <property type="entry name" value="HTH_MERR"/>
    <property type="match status" value="1"/>
</dbReference>
<comment type="caution">
    <text evidence="4">The sequence shown here is derived from an EMBL/GenBank/DDBJ whole genome shotgun (WGS) entry which is preliminary data.</text>
</comment>
<dbReference type="CDD" id="cd01282">
    <property type="entry name" value="HTH_MerR-like_sg3"/>
    <property type="match status" value="1"/>
</dbReference>